<dbReference type="Proteomes" id="UP000663929">
    <property type="component" value="Chromosome"/>
</dbReference>
<dbReference type="AlphaFoldDB" id="A0A8A4THD1"/>
<evidence type="ECO:0000313" key="3">
    <source>
        <dbReference type="Proteomes" id="UP000663929"/>
    </source>
</evidence>
<dbReference type="InterPro" id="IPR051396">
    <property type="entry name" value="Bact_Antivir_Def_Nuclease"/>
</dbReference>
<dbReference type="InterPro" id="IPR027417">
    <property type="entry name" value="P-loop_NTPase"/>
</dbReference>
<dbReference type="Pfam" id="PF13304">
    <property type="entry name" value="AAA_21"/>
    <property type="match status" value="1"/>
</dbReference>
<dbReference type="PANTHER" id="PTHR43581:SF2">
    <property type="entry name" value="EXCINUCLEASE ATPASE SUBUNIT"/>
    <property type="match status" value="1"/>
</dbReference>
<dbReference type="SMART" id="SM00382">
    <property type="entry name" value="AAA"/>
    <property type="match status" value="1"/>
</dbReference>
<organism evidence="2 3">
    <name type="scientific">Sulfidibacter corallicola</name>
    <dbReference type="NCBI Taxonomy" id="2818388"/>
    <lineage>
        <taxon>Bacteria</taxon>
        <taxon>Pseudomonadati</taxon>
        <taxon>Acidobacteriota</taxon>
        <taxon>Holophagae</taxon>
        <taxon>Acanthopleuribacterales</taxon>
        <taxon>Acanthopleuribacteraceae</taxon>
        <taxon>Sulfidibacter</taxon>
    </lineage>
</organism>
<proteinExistence type="predicted"/>
<dbReference type="GO" id="GO:0005524">
    <property type="term" value="F:ATP binding"/>
    <property type="evidence" value="ECO:0007669"/>
    <property type="project" value="InterPro"/>
</dbReference>
<dbReference type="PANTHER" id="PTHR43581">
    <property type="entry name" value="ATP/GTP PHOSPHATASE"/>
    <property type="match status" value="1"/>
</dbReference>
<feature type="domain" description="AAA+ ATPase" evidence="1">
    <location>
        <begin position="34"/>
        <end position="338"/>
    </location>
</feature>
<protein>
    <submittedName>
        <fullName evidence="2">AAA family ATPase</fullName>
    </submittedName>
</protein>
<dbReference type="GO" id="GO:0016887">
    <property type="term" value="F:ATP hydrolysis activity"/>
    <property type="evidence" value="ECO:0007669"/>
    <property type="project" value="InterPro"/>
</dbReference>
<dbReference type="RefSeq" id="WP_237378971.1">
    <property type="nucleotide sequence ID" value="NZ_CP071793.1"/>
</dbReference>
<dbReference type="InterPro" id="IPR003593">
    <property type="entry name" value="AAA+_ATPase"/>
</dbReference>
<dbReference type="EMBL" id="CP071793">
    <property type="protein sequence ID" value="QTD49336.1"/>
    <property type="molecule type" value="Genomic_DNA"/>
</dbReference>
<name>A0A8A4THD1_SULCO</name>
<evidence type="ECO:0000259" key="1">
    <source>
        <dbReference type="SMART" id="SM00382"/>
    </source>
</evidence>
<dbReference type="SUPFAM" id="SSF52540">
    <property type="entry name" value="P-loop containing nucleoside triphosphate hydrolases"/>
    <property type="match status" value="1"/>
</dbReference>
<dbReference type="Gene3D" id="3.40.50.300">
    <property type="entry name" value="P-loop containing nucleotide triphosphate hydrolases"/>
    <property type="match status" value="1"/>
</dbReference>
<dbReference type="InterPro" id="IPR003959">
    <property type="entry name" value="ATPase_AAA_core"/>
</dbReference>
<sequence>MYISHISLRNLRCFRHTDCTFRHPDAGDSVGEGSNNVNLIVGGNGAGKTTLLKAIALAVLTPILRDCGYVSHRMVREGMGLARIKGSLMLHEAEADTPFLSWPTSLEIKRLKGKTARETLDTKTGENYLAAYREDNHPSFFLAGYGATRRIETGEYNLGAIRRKRWLRYHRVVTLFEDNEALTPLESWLPQYRSTKRFDEILTLINNLLPDGTTLLDEDQGGDFLFKHNGITLPLSTLSDGYRAYIAWTTDLVAHMAACAPDGMPLATMRGVVLVDEVDLHLHPAWQLQIVTHLSKTLPNLQFIFTSHSPIVAGTFHNPPLVIEAEEDGAMAVHERGETIHGFNVEQILHSPYFGLRTTRAPSKERELVELLRDAQAGDLNAARRYMARANETTSLQEPQS</sequence>
<gene>
    <name evidence="2" type="ORF">J3U87_27440</name>
</gene>
<keyword evidence="3" id="KW-1185">Reference proteome</keyword>
<dbReference type="GO" id="GO:0006302">
    <property type="term" value="P:double-strand break repair"/>
    <property type="evidence" value="ECO:0007669"/>
    <property type="project" value="InterPro"/>
</dbReference>
<evidence type="ECO:0000313" key="2">
    <source>
        <dbReference type="EMBL" id="QTD49336.1"/>
    </source>
</evidence>
<reference evidence="2" key="1">
    <citation type="submission" date="2021-03" db="EMBL/GenBank/DDBJ databases">
        <title>Acanthopleuribacteraceae sp. M133.</title>
        <authorList>
            <person name="Wang G."/>
        </authorList>
    </citation>
    <scope>NUCLEOTIDE SEQUENCE</scope>
    <source>
        <strain evidence="2">M133</strain>
    </source>
</reference>
<dbReference type="KEGG" id="scor:J3U87_27440"/>
<accession>A0A8A4THD1</accession>